<dbReference type="InterPro" id="IPR000146">
    <property type="entry name" value="FBPase_class-1"/>
</dbReference>
<dbReference type="InterPro" id="IPR044015">
    <property type="entry name" value="FBPase_C_dom"/>
</dbReference>
<comment type="similarity">
    <text evidence="2 7">Belongs to the FBPase class 1 family.</text>
</comment>
<evidence type="ECO:0000256" key="8">
    <source>
        <dbReference type="SAM" id="Phobius"/>
    </source>
</evidence>
<keyword evidence="11" id="KW-1185">Reference proteome</keyword>
<dbReference type="SUPFAM" id="SSF56655">
    <property type="entry name" value="Carbohydrate phosphatase"/>
    <property type="match status" value="1"/>
</dbReference>
<reference evidence="11" key="1">
    <citation type="journal article" date="2012" name="Nat. Commun.">
        <title>The genome of Prunus mume.</title>
        <authorList>
            <person name="Zhang Q."/>
            <person name="Chen W."/>
            <person name="Sun L."/>
            <person name="Zhao F."/>
            <person name="Huang B."/>
            <person name="Yang W."/>
            <person name="Tao Y."/>
            <person name="Wang J."/>
            <person name="Yuan Z."/>
            <person name="Fan G."/>
            <person name="Xing Z."/>
            <person name="Han C."/>
            <person name="Pan H."/>
            <person name="Zhong X."/>
            <person name="Shi W."/>
            <person name="Liang X."/>
            <person name="Du D."/>
            <person name="Sun F."/>
            <person name="Xu Z."/>
            <person name="Hao R."/>
            <person name="Lv T."/>
            <person name="Lv Y."/>
            <person name="Zheng Z."/>
            <person name="Sun M."/>
            <person name="Luo L."/>
            <person name="Cai M."/>
            <person name="Gao Y."/>
            <person name="Wang J."/>
            <person name="Yin Y."/>
            <person name="Xu X."/>
            <person name="Cheng T."/>
            <person name="Wang J."/>
        </authorList>
    </citation>
    <scope>NUCLEOTIDE SEQUENCE [LARGE SCALE GENOMIC DNA]</scope>
</reference>
<proteinExistence type="inferred from homology"/>
<evidence type="ECO:0000313" key="11">
    <source>
        <dbReference type="Proteomes" id="UP000694861"/>
    </source>
</evidence>
<evidence type="ECO:0000256" key="1">
    <source>
        <dbReference type="ARBA" id="ARBA00001273"/>
    </source>
</evidence>
<dbReference type="EC" id="3.1.3.11" evidence="3"/>
<keyword evidence="5 7" id="KW-0119">Carbohydrate metabolism</keyword>
<evidence type="ECO:0000256" key="2">
    <source>
        <dbReference type="ARBA" id="ARBA00010941"/>
    </source>
</evidence>
<accession>A0ABM1LHP5</accession>
<evidence type="ECO:0000259" key="10">
    <source>
        <dbReference type="Pfam" id="PF18913"/>
    </source>
</evidence>
<gene>
    <name evidence="12" type="primary">LOC103319231</name>
</gene>
<feature type="transmembrane region" description="Helical" evidence="8">
    <location>
        <begin position="186"/>
        <end position="208"/>
    </location>
</feature>
<evidence type="ECO:0000256" key="5">
    <source>
        <dbReference type="ARBA" id="ARBA00023277"/>
    </source>
</evidence>
<feature type="domain" description="Fructose-1-6-bisphosphatase class I N-terminal" evidence="9">
    <location>
        <begin position="47"/>
        <end position="111"/>
    </location>
</feature>
<comment type="catalytic activity">
    <reaction evidence="1">
        <text>beta-D-fructose 1,6-bisphosphate + H2O = beta-D-fructose 6-phosphate + phosphate</text>
        <dbReference type="Rhea" id="RHEA:11064"/>
        <dbReference type="ChEBI" id="CHEBI:15377"/>
        <dbReference type="ChEBI" id="CHEBI:32966"/>
        <dbReference type="ChEBI" id="CHEBI:43474"/>
        <dbReference type="ChEBI" id="CHEBI:57634"/>
        <dbReference type="EC" id="3.1.3.11"/>
    </reaction>
</comment>
<dbReference type="PRINTS" id="PR00115">
    <property type="entry name" value="F16BPHPHTASE"/>
</dbReference>
<keyword evidence="4 7" id="KW-0378">Hydrolase</keyword>
<keyword evidence="8" id="KW-1133">Transmembrane helix</keyword>
<name>A0ABM1LHP5_PRUMU</name>
<dbReference type="RefSeq" id="XP_016646922.1">
    <property type="nucleotide sequence ID" value="XM_016791436.1"/>
</dbReference>
<dbReference type="InterPro" id="IPR028343">
    <property type="entry name" value="FBPtase"/>
</dbReference>
<dbReference type="Pfam" id="PF18913">
    <property type="entry name" value="FBPase_C"/>
    <property type="match status" value="1"/>
</dbReference>
<feature type="domain" description="Fructose-1-6-bisphosphatase class 1 C-terminal" evidence="10">
    <location>
        <begin position="116"/>
        <end position="161"/>
    </location>
</feature>
<keyword evidence="8" id="KW-0812">Transmembrane</keyword>
<dbReference type="PANTHER" id="PTHR11556">
    <property type="entry name" value="FRUCTOSE-1,6-BISPHOSPHATASE-RELATED"/>
    <property type="match status" value="1"/>
</dbReference>
<dbReference type="Pfam" id="PF00316">
    <property type="entry name" value="FBPase"/>
    <property type="match status" value="1"/>
</dbReference>
<reference evidence="12" key="2">
    <citation type="submission" date="2025-08" db="UniProtKB">
        <authorList>
            <consortium name="RefSeq"/>
        </authorList>
    </citation>
    <scope>IDENTIFICATION</scope>
</reference>
<dbReference type="Gene3D" id="3.30.540.10">
    <property type="entry name" value="Fructose-1,6-Bisphosphatase, subunit A, domain 1"/>
    <property type="match status" value="1"/>
</dbReference>
<dbReference type="PANTHER" id="PTHR11556:SF41">
    <property type="entry name" value="FRUCTOSE-1,6-BISPHOSPHATASE, CYTOSOLIC"/>
    <property type="match status" value="1"/>
</dbReference>
<dbReference type="Gene3D" id="3.40.190.80">
    <property type="match status" value="1"/>
</dbReference>
<evidence type="ECO:0000256" key="4">
    <source>
        <dbReference type="ARBA" id="ARBA00022801"/>
    </source>
</evidence>
<dbReference type="InterPro" id="IPR033391">
    <property type="entry name" value="FBPase_N"/>
</dbReference>
<dbReference type="Proteomes" id="UP000694861">
    <property type="component" value="Linkage group LG2"/>
</dbReference>
<evidence type="ECO:0000256" key="6">
    <source>
        <dbReference type="ARBA" id="ARBA00032973"/>
    </source>
</evidence>
<evidence type="ECO:0000256" key="3">
    <source>
        <dbReference type="ARBA" id="ARBA00013093"/>
    </source>
</evidence>
<dbReference type="GeneID" id="103319231"/>
<keyword evidence="8" id="KW-0472">Membrane</keyword>
<evidence type="ECO:0000259" key="9">
    <source>
        <dbReference type="Pfam" id="PF00316"/>
    </source>
</evidence>
<evidence type="ECO:0000313" key="12">
    <source>
        <dbReference type="RefSeq" id="XP_016646922.1"/>
    </source>
</evidence>
<organism evidence="11 12">
    <name type="scientific">Prunus mume</name>
    <name type="common">Japanese apricot</name>
    <name type="synonym">Armeniaca mume</name>
    <dbReference type="NCBI Taxonomy" id="102107"/>
    <lineage>
        <taxon>Eukaryota</taxon>
        <taxon>Viridiplantae</taxon>
        <taxon>Streptophyta</taxon>
        <taxon>Embryophyta</taxon>
        <taxon>Tracheophyta</taxon>
        <taxon>Spermatophyta</taxon>
        <taxon>Magnoliopsida</taxon>
        <taxon>eudicotyledons</taxon>
        <taxon>Gunneridae</taxon>
        <taxon>Pentapetalae</taxon>
        <taxon>rosids</taxon>
        <taxon>fabids</taxon>
        <taxon>Rosales</taxon>
        <taxon>Rosaceae</taxon>
        <taxon>Amygdaloideae</taxon>
        <taxon>Amygdaleae</taxon>
        <taxon>Prunus</taxon>
    </lineage>
</organism>
<protein>
    <recommendedName>
        <fullName evidence="3">fructose-bisphosphatase</fullName>
        <ecNumber evidence="3">3.1.3.11</ecNumber>
    </recommendedName>
    <alternativeName>
        <fullName evidence="6">D-fructose-1,6-bisphosphate 1-phosphohydrolase</fullName>
    </alternativeName>
</protein>
<sequence>MLEEEEAMMKPTPQCRLKQHHLQKLQCGDISIPFFGLWRRGRSRVEGLIFGIYLVKDKQNPTLDDVLGPGSNMVAAGNCMYGSSCTLVISTGHGVNGFTLDPSLGEFILTHSNIKIPQKGKIYSVNEGNAQTWDDQTAKYVEKCKFPKDGSSPKSLRYFGRYNSVMNVLFAHHFLSVPAFCSGTAMHLLSTFTLLIGAINLPAIALIIT</sequence>
<evidence type="ECO:0000256" key="7">
    <source>
        <dbReference type="RuleBase" id="RU000508"/>
    </source>
</evidence>